<dbReference type="GO" id="GO:0004571">
    <property type="term" value="F:mannosyl-oligosaccharide 1,2-alpha-mannosidase activity"/>
    <property type="evidence" value="ECO:0007669"/>
    <property type="project" value="InterPro"/>
</dbReference>
<reference evidence="13 14" key="2">
    <citation type="submission" date="2021-10" db="EMBL/GenBank/DDBJ databases">
        <authorList>
            <person name="Piombo E."/>
        </authorList>
    </citation>
    <scope>NUCLEOTIDE SEQUENCE [LARGE SCALE GENOMIC DNA]</scope>
</reference>
<feature type="transmembrane region" description="Helical" evidence="11">
    <location>
        <begin position="808"/>
        <end position="830"/>
    </location>
</feature>
<feature type="active site" description="Proton donor" evidence="6">
    <location>
        <position position="181"/>
    </location>
</feature>
<keyword evidence="4 9" id="KW-0378">Hydrolase</keyword>
<keyword evidence="11" id="KW-1133">Transmembrane helix</keyword>
<sequence>MPSQFAGRPLRRFVVVVIFFAVVTLLWRNPDFTPTFPGRATEMINGYKYAPSRFDWSRIKPRYAVGDIKPPPSGRPKRLPKVQAKFGSDAQNEKTLARKTAIKNKFLKSWEAYKTYAWTKDELMPLSGRGKNTFCGWSAQLVDALDTLWIMGLKDEFRLAVAEVALIDWQSTSQRKINLFETTIRYLGGLLSAYELSQERVLLLKAIELGDALFAAFDTPNRLPVKWLEFERAKNGRQEAETSMSIAVGGTLFLEFTRLSQLTKDPKYYDAAERVKKFFNEYQPKSHIPGLWPRDLNYREKTGTENHRYTMGAGADSFYEYLPKMHALLGGLDPEYEKMTVAALDATRDNLLYRPMTPKNENILLSGVVIFNDDGHASYYAEMHHLTCFAGGMYALAAKLLKRDDYLDIGSRLTGGCVWAYDSFPTNIMPEISEHIPCKDRNGPCEYTPDSFPSNSENPLPDGFVRAREPGYKLRPEAIESVFYMWRITGDQKWRDAAWRMWEGIVKATETQLAFASIENVAEQKSEKVDSMETFWLAETLKYFYLIFEDDHVINLDEWVFNSEAHPFKRPPASLRAFTTSCRLHDVAAKNHYERLNIRHDATPAEIKKSFYQLSKVHHPDANPSDPSASHTFSLLSESYTVLSDPPRRASYDRDVLRLHHQHHQQHRHPAGASYHSTNPAGGRPPSGLSRRRGTFHGPPPSFYRSGGWGAHTEKRRRAHEESTGGAESAAAGTGTSSQHSETTHGSRHGGMGPGSDPFGHRHHDEVWHFDKQGHERTQRHEDRRRWERGHRRAVDDDGVEFEPQMSLGAHFLVVLGILATSFVVPVVYLQFSRLGRRKQDGY</sequence>
<feature type="transmembrane region" description="Helical" evidence="11">
    <location>
        <begin position="12"/>
        <end position="29"/>
    </location>
</feature>
<evidence type="ECO:0000313" key="14">
    <source>
        <dbReference type="Proteomes" id="UP000754883"/>
    </source>
</evidence>
<dbReference type="CDD" id="cd06257">
    <property type="entry name" value="DnaJ"/>
    <property type="match status" value="1"/>
</dbReference>
<dbReference type="InterPro" id="IPR036869">
    <property type="entry name" value="J_dom_sf"/>
</dbReference>
<comment type="cofactor">
    <cofactor evidence="1 7">
        <name>Ca(2+)</name>
        <dbReference type="ChEBI" id="CHEBI:29108"/>
    </cofactor>
</comment>
<evidence type="ECO:0000256" key="2">
    <source>
        <dbReference type="ARBA" id="ARBA00004922"/>
    </source>
</evidence>
<dbReference type="SMART" id="SM00271">
    <property type="entry name" value="DnaJ"/>
    <property type="match status" value="1"/>
</dbReference>
<dbReference type="GO" id="GO:0016020">
    <property type="term" value="C:membrane"/>
    <property type="evidence" value="ECO:0007669"/>
    <property type="project" value="InterPro"/>
</dbReference>
<dbReference type="Gene3D" id="1.50.10.10">
    <property type="match status" value="1"/>
</dbReference>
<feature type="region of interest" description="Disordered" evidence="10">
    <location>
        <begin position="660"/>
        <end position="790"/>
    </location>
</feature>
<accession>A0A9N9V201</accession>
<evidence type="ECO:0000256" key="9">
    <source>
        <dbReference type="RuleBase" id="RU361193"/>
    </source>
</evidence>
<dbReference type="PANTHER" id="PTHR11742">
    <property type="entry name" value="MANNOSYL-OLIGOSACCHARIDE ALPHA-1,2-MANNOSIDASE-RELATED"/>
    <property type="match status" value="1"/>
</dbReference>
<comment type="similarity">
    <text evidence="3 9">Belongs to the glycosyl hydrolase 47 family.</text>
</comment>
<dbReference type="GO" id="GO:0005975">
    <property type="term" value="P:carbohydrate metabolic process"/>
    <property type="evidence" value="ECO:0007669"/>
    <property type="project" value="InterPro"/>
</dbReference>
<dbReference type="SUPFAM" id="SSF48225">
    <property type="entry name" value="Seven-hairpin glycosidases"/>
    <property type="match status" value="1"/>
</dbReference>
<dbReference type="SUPFAM" id="SSF46565">
    <property type="entry name" value="Chaperone J-domain"/>
    <property type="match status" value="1"/>
</dbReference>
<dbReference type="GO" id="GO:0005509">
    <property type="term" value="F:calcium ion binding"/>
    <property type="evidence" value="ECO:0007669"/>
    <property type="project" value="InterPro"/>
</dbReference>
<evidence type="ECO:0000256" key="3">
    <source>
        <dbReference type="ARBA" id="ARBA00007658"/>
    </source>
</evidence>
<dbReference type="InterPro" id="IPR001623">
    <property type="entry name" value="DnaJ_domain"/>
</dbReference>
<evidence type="ECO:0000256" key="10">
    <source>
        <dbReference type="SAM" id="MobiDB-lite"/>
    </source>
</evidence>
<feature type="compositionally biased region" description="Basic and acidic residues" evidence="10">
    <location>
        <begin position="759"/>
        <end position="786"/>
    </location>
</feature>
<keyword evidence="11" id="KW-0472">Membrane</keyword>
<feature type="disulfide bond" evidence="8">
    <location>
        <begin position="388"/>
        <end position="417"/>
    </location>
</feature>
<gene>
    <name evidence="13" type="ORF">CBYS24578_00005801</name>
</gene>
<dbReference type="InterPro" id="IPR012341">
    <property type="entry name" value="6hp_glycosidase-like_sf"/>
</dbReference>
<dbReference type="PRINTS" id="PR00625">
    <property type="entry name" value="JDOMAIN"/>
</dbReference>
<dbReference type="Pfam" id="PF00226">
    <property type="entry name" value="DnaJ"/>
    <property type="match status" value="1"/>
</dbReference>
<reference evidence="14" key="1">
    <citation type="submission" date="2019-06" db="EMBL/GenBank/DDBJ databases">
        <authorList>
            <person name="Broberg M."/>
        </authorList>
    </citation>
    <scope>NUCLEOTIDE SEQUENCE [LARGE SCALE GENOMIC DNA]</scope>
</reference>
<dbReference type="AlphaFoldDB" id="A0A9N9V201"/>
<protein>
    <recommendedName>
        <fullName evidence="9">alpha-1,2-Mannosidase</fullName>
        <ecNumber evidence="9">3.2.1.-</ecNumber>
    </recommendedName>
</protein>
<keyword evidence="14" id="KW-1185">Reference proteome</keyword>
<keyword evidence="5 8" id="KW-1015">Disulfide bond</keyword>
<dbReference type="PROSITE" id="PS50076">
    <property type="entry name" value="DNAJ_2"/>
    <property type="match status" value="1"/>
</dbReference>
<dbReference type="OrthoDB" id="8118055at2759"/>
<dbReference type="GO" id="GO:0036503">
    <property type="term" value="P:ERAD pathway"/>
    <property type="evidence" value="ECO:0007669"/>
    <property type="project" value="UniProtKB-ARBA"/>
</dbReference>
<evidence type="ECO:0000256" key="8">
    <source>
        <dbReference type="PIRSR" id="PIRSR601382-3"/>
    </source>
</evidence>
<dbReference type="EC" id="3.2.1.-" evidence="9"/>
<evidence type="ECO:0000259" key="12">
    <source>
        <dbReference type="PROSITE" id="PS50076"/>
    </source>
</evidence>
<feature type="binding site" evidence="7">
    <location>
        <position position="563"/>
    </location>
    <ligand>
        <name>Ca(2+)</name>
        <dbReference type="ChEBI" id="CHEBI:29108"/>
    </ligand>
</feature>
<feature type="active site" evidence="6">
    <location>
        <position position="316"/>
    </location>
</feature>
<evidence type="ECO:0000256" key="4">
    <source>
        <dbReference type="ARBA" id="ARBA00022801"/>
    </source>
</evidence>
<feature type="active site" description="Proton donor" evidence="6">
    <location>
        <position position="431"/>
    </location>
</feature>
<name>A0A9N9V201_9HYPO</name>
<dbReference type="PRINTS" id="PR00747">
    <property type="entry name" value="GLYHDRLASE47"/>
</dbReference>
<feature type="compositionally biased region" description="Low complexity" evidence="10">
    <location>
        <begin position="724"/>
        <end position="738"/>
    </location>
</feature>
<dbReference type="InterPro" id="IPR050749">
    <property type="entry name" value="Glycosyl_Hydrolase_47"/>
</dbReference>
<dbReference type="FunFam" id="1.50.10.10:FF:000037">
    <property type="entry name" value="alpha-1,2-Mannosidase"/>
    <property type="match status" value="1"/>
</dbReference>
<evidence type="ECO:0000256" key="1">
    <source>
        <dbReference type="ARBA" id="ARBA00001913"/>
    </source>
</evidence>
<keyword evidence="11" id="KW-0812">Transmembrane</keyword>
<dbReference type="Pfam" id="PF01532">
    <property type="entry name" value="Glyco_hydro_47"/>
    <property type="match status" value="1"/>
</dbReference>
<comment type="caution">
    <text evidence="13">The sequence shown here is derived from an EMBL/GenBank/DDBJ whole genome shotgun (WGS) entry which is preliminary data.</text>
</comment>
<comment type="pathway">
    <text evidence="2">Protein modification; protein glycosylation.</text>
</comment>
<dbReference type="Proteomes" id="UP000754883">
    <property type="component" value="Unassembled WGS sequence"/>
</dbReference>
<evidence type="ECO:0000256" key="6">
    <source>
        <dbReference type="PIRSR" id="PIRSR601382-1"/>
    </source>
</evidence>
<evidence type="ECO:0000256" key="11">
    <source>
        <dbReference type="SAM" id="Phobius"/>
    </source>
</evidence>
<dbReference type="EMBL" id="CABFNO020001568">
    <property type="protein sequence ID" value="CAH0004998.1"/>
    <property type="molecule type" value="Genomic_DNA"/>
</dbReference>
<dbReference type="InterPro" id="IPR001382">
    <property type="entry name" value="Glyco_hydro_47"/>
</dbReference>
<proteinExistence type="inferred from homology"/>
<feature type="active site" evidence="6">
    <location>
        <position position="477"/>
    </location>
</feature>
<organism evidence="13 14">
    <name type="scientific">Clonostachys byssicola</name>
    <dbReference type="NCBI Taxonomy" id="160290"/>
    <lineage>
        <taxon>Eukaryota</taxon>
        <taxon>Fungi</taxon>
        <taxon>Dikarya</taxon>
        <taxon>Ascomycota</taxon>
        <taxon>Pezizomycotina</taxon>
        <taxon>Sordariomycetes</taxon>
        <taxon>Hypocreomycetidae</taxon>
        <taxon>Hypocreales</taxon>
        <taxon>Bionectriaceae</taxon>
        <taxon>Clonostachys</taxon>
    </lineage>
</organism>
<evidence type="ECO:0000256" key="7">
    <source>
        <dbReference type="PIRSR" id="PIRSR601382-2"/>
    </source>
</evidence>
<keyword evidence="9" id="KW-0326">Glycosidase</keyword>
<keyword evidence="7" id="KW-0479">Metal-binding</keyword>
<evidence type="ECO:0000313" key="13">
    <source>
        <dbReference type="EMBL" id="CAH0004998.1"/>
    </source>
</evidence>
<feature type="compositionally biased region" description="Basic residues" evidence="10">
    <location>
        <begin position="660"/>
        <end position="670"/>
    </location>
</feature>
<keyword evidence="7" id="KW-0106">Calcium</keyword>
<evidence type="ECO:0000256" key="5">
    <source>
        <dbReference type="ARBA" id="ARBA00023157"/>
    </source>
</evidence>
<dbReference type="PANTHER" id="PTHR11742:SF89">
    <property type="entry name" value="ALPHA-1,2-MANNOSIDASE"/>
    <property type="match status" value="1"/>
</dbReference>
<dbReference type="GO" id="GO:0005783">
    <property type="term" value="C:endoplasmic reticulum"/>
    <property type="evidence" value="ECO:0007669"/>
    <property type="project" value="TreeGrafter"/>
</dbReference>
<dbReference type="InterPro" id="IPR036026">
    <property type="entry name" value="Seven-hairpin_glycosidases"/>
</dbReference>
<feature type="domain" description="J" evidence="12">
    <location>
        <begin position="591"/>
        <end position="656"/>
    </location>
</feature>
<dbReference type="Gene3D" id="1.10.287.110">
    <property type="entry name" value="DnaJ domain"/>
    <property type="match status" value="1"/>
</dbReference>